<organism evidence="1 2">
    <name type="scientific">Marinagarivorans cellulosilyticus</name>
    <dbReference type="NCBI Taxonomy" id="2721545"/>
    <lineage>
        <taxon>Bacteria</taxon>
        <taxon>Pseudomonadati</taxon>
        <taxon>Pseudomonadota</taxon>
        <taxon>Gammaproteobacteria</taxon>
        <taxon>Cellvibrionales</taxon>
        <taxon>Cellvibrionaceae</taxon>
        <taxon>Marinagarivorans</taxon>
    </lineage>
</organism>
<protein>
    <submittedName>
        <fullName evidence="1">Uncharacterized protein</fullName>
    </submittedName>
</protein>
<gene>
    <name evidence="1" type="ORF">MARGE09_P1524</name>
</gene>
<evidence type="ECO:0000313" key="1">
    <source>
        <dbReference type="EMBL" id="BCD97323.1"/>
    </source>
</evidence>
<dbReference type="RefSeq" id="WP_236986796.1">
    <property type="nucleotide sequence ID" value="NZ_AP023086.1"/>
</dbReference>
<dbReference type="KEGG" id="marq:MARGE09_P1524"/>
<dbReference type="EMBL" id="AP023086">
    <property type="protein sequence ID" value="BCD97323.1"/>
    <property type="molecule type" value="Genomic_DNA"/>
</dbReference>
<keyword evidence="2" id="KW-1185">Reference proteome</keyword>
<proteinExistence type="predicted"/>
<dbReference type="Proteomes" id="UP001320119">
    <property type="component" value="Chromosome"/>
</dbReference>
<reference evidence="1 2" key="1">
    <citation type="journal article" date="2022" name="IScience">
        <title>An ultrasensitive nanofiber-based assay for enzymatic hydrolysis and deep-sea microbial degradation of cellulose.</title>
        <authorList>
            <person name="Tsudome M."/>
            <person name="Tachioka M."/>
            <person name="Miyazaki M."/>
            <person name="Uchimura K."/>
            <person name="Tsuda M."/>
            <person name="Takaki Y."/>
            <person name="Deguchi S."/>
        </authorList>
    </citation>
    <scope>NUCLEOTIDE SEQUENCE [LARGE SCALE GENOMIC DNA]</scope>
    <source>
        <strain evidence="1 2">GE09</strain>
    </source>
</reference>
<dbReference type="AlphaFoldDB" id="A0AAN2BJT0"/>
<accession>A0AAN2BJT0</accession>
<name>A0AAN2BJT0_9GAMM</name>
<evidence type="ECO:0000313" key="2">
    <source>
        <dbReference type="Proteomes" id="UP001320119"/>
    </source>
</evidence>
<sequence length="230" mass="25527">MKLHDYIGNLVSSIQQARVSADLQAVRVAESYAKHELLEHFPVPRMRLKDVEMTIPIAIDAGQIQKTTNLEPIDNREFNAAAYKEVLAGLGKKSLSKDHSLRLRQVISEQSAILEKELLVGGETQGLKNFAVNVAKASVALQHDEDSTNDSDNRLELLAKRIATNLSGAIKPVNAESVLEQLDVTIEADILKEKSPDSLVHIKLVIQEEGVEWHRMEAKNGTITRKLIPE</sequence>